<dbReference type="EMBL" id="CAJNOI010000098">
    <property type="protein sequence ID" value="CAF1055651.1"/>
    <property type="molecule type" value="Genomic_DNA"/>
</dbReference>
<evidence type="ECO:0000313" key="2">
    <source>
        <dbReference type="EMBL" id="CAF1166897.1"/>
    </source>
</evidence>
<dbReference type="EMBL" id="CAJNOM010000164">
    <property type="protein sequence ID" value="CAF1166897.1"/>
    <property type="molecule type" value="Genomic_DNA"/>
</dbReference>
<evidence type="ECO:0000313" key="4">
    <source>
        <dbReference type="Proteomes" id="UP000663877"/>
    </source>
</evidence>
<comment type="caution">
    <text evidence="1">The sequence shown here is derived from an EMBL/GenBank/DDBJ whole genome shotgun (WGS) entry which is preliminary data.</text>
</comment>
<keyword evidence="3" id="KW-1185">Reference proteome</keyword>
<proteinExistence type="predicted"/>
<organism evidence="1 4">
    <name type="scientific">Adineta steineri</name>
    <dbReference type="NCBI Taxonomy" id="433720"/>
    <lineage>
        <taxon>Eukaryota</taxon>
        <taxon>Metazoa</taxon>
        <taxon>Spiralia</taxon>
        <taxon>Gnathifera</taxon>
        <taxon>Rotifera</taxon>
        <taxon>Eurotatoria</taxon>
        <taxon>Bdelloidea</taxon>
        <taxon>Adinetida</taxon>
        <taxon>Adinetidae</taxon>
        <taxon>Adineta</taxon>
    </lineage>
</organism>
<name>A0A814KQL3_9BILA</name>
<reference evidence="1" key="1">
    <citation type="submission" date="2021-02" db="EMBL/GenBank/DDBJ databases">
        <authorList>
            <person name="Nowell W R."/>
        </authorList>
    </citation>
    <scope>NUCLEOTIDE SEQUENCE</scope>
</reference>
<dbReference type="AlphaFoldDB" id="A0A814KQL3"/>
<dbReference type="Proteomes" id="UP000663832">
    <property type="component" value="Unassembled WGS sequence"/>
</dbReference>
<protein>
    <submittedName>
        <fullName evidence="1">Uncharacterized protein</fullName>
    </submittedName>
</protein>
<dbReference type="Proteomes" id="UP000663877">
    <property type="component" value="Unassembled WGS sequence"/>
</dbReference>
<sequence>MRRIQSYESYQIVAIRKKPEETLTSLQTRDINLILSVVTNMGTTTMDAPLKPQEVHDLVNRTGRLITSYFQEFFPDDTQQTSPIPTTTNADNELINTSSDDTIEEPHTPIPLEQTTTKNKFNKIYLHHRNDLFFGVHTTAHCQKMIFSPTLLSTLKIQYKIGVTNISGMKSRFTAIIHEHALHLLNNNNYDHQQPPTVSSDNHLRIDFPKILGKVSRFDQFHFGATTKHTRLLSSSAIVLVIRTGSTDIKNVDDDVEPKKDQQTIPLTFTYKHWNEQRGAFTITTNDSTRLRSIVDVPASLTSNRELNLMF</sequence>
<evidence type="ECO:0000313" key="3">
    <source>
        <dbReference type="Proteomes" id="UP000663832"/>
    </source>
</evidence>
<dbReference type="OrthoDB" id="6284268at2759"/>
<gene>
    <name evidence="1" type="ORF">BJG266_LOCUS18868</name>
    <name evidence="2" type="ORF">QVE165_LOCUS23892</name>
</gene>
<evidence type="ECO:0000313" key="1">
    <source>
        <dbReference type="EMBL" id="CAF1055651.1"/>
    </source>
</evidence>
<accession>A0A814KQL3</accession>